<dbReference type="EMBL" id="JAGPNK010000001">
    <property type="protein sequence ID" value="KAH7329493.1"/>
    <property type="molecule type" value="Genomic_DNA"/>
</dbReference>
<dbReference type="OrthoDB" id="1262810at2759"/>
<comment type="caution">
    <text evidence="1">The sequence shown here is derived from an EMBL/GenBank/DDBJ whole genome shotgun (WGS) entry which is preliminary data.</text>
</comment>
<keyword evidence="2" id="KW-1185">Reference proteome</keyword>
<proteinExistence type="predicted"/>
<name>A0A8K0T443_9HYPO</name>
<protein>
    <submittedName>
        <fullName evidence="1">Uncharacterized protein</fullName>
    </submittedName>
</protein>
<organism evidence="1 2">
    <name type="scientific">Stachybotrys elegans</name>
    <dbReference type="NCBI Taxonomy" id="80388"/>
    <lineage>
        <taxon>Eukaryota</taxon>
        <taxon>Fungi</taxon>
        <taxon>Dikarya</taxon>
        <taxon>Ascomycota</taxon>
        <taxon>Pezizomycotina</taxon>
        <taxon>Sordariomycetes</taxon>
        <taxon>Hypocreomycetidae</taxon>
        <taxon>Hypocreales</taxon>
        <taxon>Stachybotryaceae</taxon>
        <taxon>Stachybotrys</taxon>
    </lineage>
</organism>
<dbReference type="Proteomes" id="UP000813444">
    <property type="component" value="Unassembled WGS sequence"/>
</dbReference>
<reference evidence="1" key="1">
    <citation type="journal article" date="2021" name="Nat. Commun.">
        <title>Genetic determinants of endophytism in the Arabidopsis root mycobiome.</title>
        <authorList>
            <person name="Mesny F."/>
            <person name="Miyauchi S."/>
            <person name="Thiergart T."/>
            <person name="Pickel B."/>
            <person name="Atanasova L."/>
            <person name="Karlsson M."/>
            <person name="Huettel B."/>
            <person name="Barry K.W."/>
            <person name="Haridas S."/>
            <person name="Chen C."/>
            <person name="Bauer D."/>
            <person name="Andreopoulos W."/>
            <person name="Pangilinan J."/>
            <person name="LaButti K."/>
            <person name="Riley R."/>
            <person name="Lipzen A."/>
            <person name="Clum A."/>
            <person name="Drula E."/>
            <person name="Henrissat B."/>
            <person name="Kohler A."/>
            <person name="Grigoriev I.V."/>
            <person name="Martin F.M."/>
            <person name="Hacquard S."/>
        </authorList>
    </citation>
    <scope>NUCLEOTIDE SEQUENCE</scope>
    <source>
        <strain evidence="1">MPI-CAGE-CH-0235</strain>
    </source>
</reference>
<evidence type="ECO:0000313" key="1">
    <source>
        <dbReference type="EMBL" id="KAH7329493.1"/>
    </source>
</evidence>
<dbReference type="AlphaFoldDB" id="A0A8K0T443"/>
<evidence type="ECO:0000313" key="2">
    <source>
        <dbReference type="Proteomes" id="UP000813444"/>
    </source>
</evidence>
<accession>A0A8K0T443</accession>
<gene>
    <name evidence="1" type="ORF">B0I35DRAFT_474092</name>
</gene>
<sequence>MTVVPRSLYDMRRNRALAQANLQETMLLVASIIGNSIEELQQHPERFLGMLERVWTSQRAALGNPALRNAIRQMPVPCESGELYPLCDTYLPLRELQRQRARFMADGEDFPFLDLGDDVRHDEIHDRWMFLCSEFGVSKDGDVGFLMEIVSYIKDAHPEGVSVARCQGLVPLYCEIEARCAASPEPESVRDIVRSFFRDINGIAIPASHTGRAQWVSAEECTWNTRRARHPLKAIYEAVVGSELRAQSPLAAFFQQTLGVS</sequence>